<evidence type="ECO:0000313" key="4">
    <source>
        <dbReference type="Proteomes" id="UP001415857"/>
    </source>
</evidence>
<reference evidence="3 4" key="1">
    <citation type="journal article" date="2024" name="Plant J.">
        <title>Genome sequences and population genomics reveal climatic adaptation and genomic divergence between two closely related sweetgum species.</title>
        <authorList>
            <person name="Xu W.Q."/>
            <person name="Ren C.Q."/>
            <person name="Zhang X.Y."/>
            <person name="Comes H.P."/>
            <person name="Liu X.H."/>
            <person name="Li Y.G."/>
            <person name="Kettle C.J."/>
            <person name="Jalonen R."/>
            <person name="Gaisberger H."/>
            <person name="Ma Y.Z."/>
            <person name="Qiu Y.X."/>
        </authorList>
    </citation>
    <scope>NUCLEOTIDE SEQUENCE [LARGE SCALE GENOMIC DNA]</scope>
    <source>
        <strain evidence="3">Hangzhou</strain>
    </source>
</reference>
<evidence type="ECO:0000256" key="1">
    <source>
        <dbReference type="SAM" id="MobiDB-lite"/>
    </source>
</evidence>
<organism evidence="3 4">
    <name type="scientific">Liquidambar formosana</name>
    <name type="common">Formosan gum</name>
    <dbReference type="NCBI Taxonomy" id="63359"/>
    <lineage>
        <taxon>Eukaryota</taxon>
        <taxon>Viridiplantae</taxon>
        <taxon>Streptophyta</taxon>
        <taxon>Embryophyta</taxon>
        <taxon>Tracheophyta</taxon>
        <taxon>Spermatophyta</taxon>
        <taxon>Magnoliopsida</taxon>
        <taxon>eudicotyledons</taxon>
        <taxon>Gunneridae</taxon>
        <taxon>Pentapetalae</taxon>
        <taxon>Saxifragales</taxon>
        <taxon>Altingiaceae</taxon>
        <taxon>Liquidambar</taxon>
    </lineage>
</organism>
<keyword evidence="4" id="KW-1185">Reference proteome</keyword>
<proteinExistence type="predicted"/>
<comment type="caution">
    <text evidence="3">The sequence shown here is derived from an EMBL/GenBank/DDBJ whole genome shotgun (WGS) entry which is preliminary data.</text>
</comment>
<evidence type="ECO:0000313" key="3">
    <source>
        <dbReference type="EMBL" id="KAK9281828.1"/>
    </source>
</evidence>
<name>A0AAP0X0Z5_LIQFO</name>
<dbReference type="Proteomes" id="UP001415857">
    <property type="component" value="Unassembled WGS sequence"/>
</dbReference>
<dbReference type="InterPro" id="IPR013103">
    <property type="entry name" value="RVT_2"/>
</dbReference>
<accession>A0AAP0X0Z5</accession>
<dbReference type="Pfam" id="PF07727">
    <property type="entry name" value="RVT_2"/>
    <property type="match status" value="1"/>
</dbReference>
<sequence>MKGLEHAFKLDELFIVVLATGARAWAPTSGLMPPLYQQSSGVKDEIDVEDNDGFKEDNIENTSLTSLECDRKGAMSERSGKQNKTTKSWSEQQSNHAPEVSRLKHLLEQHFHIKDLGLLRYFLGIEIARSSDGIFLCQRKYIVDLLNNMGMMGCRSIAFPMEQNLKLHTFDGKPFIDAS</sequence>
<feature type="region of interest" description="Disordered" evidence="1">
    <location>
        <begin position="70"/>
        <end position="95"/>
    </location>
</feature>
<dbReference type="AlphaFoldDB" id="A0AAP0X0Z5"/>
<feature type="domain" description="Reverse transcriptase Ty1/copia-type" evidence="2">
    <location>
        <begin position="98"/>
        <end position="162"/>
    </location>
</feature>
<protein>
    <recommendedName>
        <fullName evidence="2">Reverse transcriptase Ty1/copia-type domain-containing protein</fullName>
    </recommendedName>
</protein>
<feature type="compositionally biased region" description="Polar residues" evidence="1">
    <location>
        <begin position="82"/>
        <end position="95"/>
    </location>
</feature>
<gene>
    <name evidence="3" type="ORF">L1049_004734</name>
</gene>
<evidence type="ECO:0000259" key="2">
    <source>
        <dbReference type="Pfam" id="PF07727"/>
    </source>
</evidence>
<dbReference type="EMBL" id="JBBPBK010000007">
    <property type="protein sequence ID" value="KAK9281828.1"/>
    <property type="molecule type" value="Genomic_DNA"/>
</dbReference>
<feature type="compositionally biased region" description="Basic and acidic residues" evidence="1">
    <location>
        <begin position="70"/>
        <end position="80"/>
    </location>
</feature>